<evidence type="ECO:0000313" key="2">
    <source>
        <dbReference type="EMBL" id="MCZ4517890.1"/>
    </source>
</evidence>
<dbReference type="EMBL" id="JAPWIJ010000002">
    <property type="protein sequence ID" value="MCZ4517890.1"/>
    <property type="molecule type" value="Genomic_DNA"/>
</dbReference>
<evidence type="ECO:0000313" key="3">
    <source>
        <dbReference type="Proteomes" id="UP001081071"/>
    </source>
</evidence>
<dbReference type="InterPro" id="IPR036736">
    <property type="entry name" value="ACP-like_sf"/>
</dbReference>
<dbReference type="SUPFAM" id="SSF47336">
    <property type="entry name" value="ACP-like"/>
    <property type="match status" value="1"/>
</dbReference>
<dbReference type="InterPro" id="IPR009081">
    <property type="entry name" value="PP-bd_ACP"/>
</dbReference>
<dbReference type="PROSITE" id="PS50075">
    <property type="entry name" value="CARRIER"/>
    <property type="match status" value="1"/>
</dbReference>
<organism evidence="2 3">
    <name type="scientific">Rhodococcus ruber</name>
    <dbReference type="NCBI Taxonomy" id="1830"/>
    <lineage>
        <taxon>Bacteria</taxon>
        <taxon>Bacillati</taxon>
        <taxon>Actinomycetota</taxon>
        <taxon>Actinomycetes</taxon>
        <taxon>Mycobacteriales</taxon>
        <taxon>Nocardiaceae</taxon>
        <taxon>Rhodococcus</taxon>
    </lineage>
</organism>
<dbReference type="Proteomes" id="UP001081071">
    <property type="component" value="Unassembled WGS sequence"/>
</dbReference>
<dbReference type="Gene3D" id="1.10.1200.10">
    <property type="entry name" value="ACP-like"/>
    <property type="match status" value="1"/>
</dbReference>
<feature type="domain" description="Carrier" evidence="1">
    <location>
        <begin position="6"/>
        <end position="84"/>
    </location>
</feature>
<reference evidence="2" key="1">
    <citation type="submission" date="2022-12" db="EMBL/GenBank/DDBJ databases">
        <authorList>
            <person name="Krivoruchko A.V."/>
            <person name="Elkin A."/>
        </authorList>
    </citation>
    <scope>NUCLEOTIDE SEQUENCE</scope>
    <source>
        <strain evidence="2">IEGM 1391</strain>
    </source>
</reference>
<dbReference type="Pfam" id="PF00550">
    <property type="entry name" value="PP-binding"/>
    <property type="match status" value="1"/>
</dbReference>
<proteinExistence type="predicted"/>
<accession>A0ABT4MA97</accession>
<protein>
    <submittedName>
        <fullName evidence="2">Acyl carrier protein</fullName>
    </submittedName>
</protein>
<name>A0ABT4MA97_9NOCA</name>
<gene>
    <name evidence="2" type="ORF">O4220_05120</name>
</gene>
<dbReference type="RefSeq" id="WP_269602561.1">
    <property type="nucleotide sequence ID" value="NZ_JAPWIJ010000002.1"/>
</dbReference>
<sequence>MQTLNAQDVVRVRTVLEKFGKLPVPVEGIDDAADLYDSGLTSHASVNVMIALEDEFDVEFPDTMLQKSTFGSINAIAAAIAQLTD</sequence>
<evidence type="ECO:0000259" key="1">
    <source>
        <dbReference type="PROSITE" id="PS50075"/>
    </source>
</evidence>
<keyword evidence="3" id="KW-1185">Reference proteome</keyword>
<dbReference type="NCBIfam" id="NF005480">
    <property type="entry name" value="PRK07081.1"/>
    <property type="match status" value="1"/>
</dbReference>
<comment type="caution">
    <text evidence="2">The sequence shown here is derived from an EMBL/GenBank/DDBJ whole genome shotgun (WGS) entry which is preliminary data.</text>
</comment>